<dbReference type="RefSeq" id="WP_281735176.1">
    <property type="nucleotide sequence ID" value="NZ_JAKETQ010000001.1"/>
</dbReference>
<proteinExistence type="predicted"/>
<evidence type="ECO:0000313" key="2">
    <source>
        <dbReference type="EMBL" id="MCI0126209.1"/>
    </source>
</evidence>
<gene>
    <name evidence="2" type="ORF">ML536_05155</name>
</gene>
<feature type="domain" description="DUF6456" evidence="1">
    <location>
        <begin position="91"/>
        <end position="223"/>
    </location>
</feature>
<protein>
    <submittedName>
        <fullName evidence="2">DUF6456 domain-containing protein</fullName>
    </submittedName>
</protein>
<dbReference type="Pfam" id="PF20057">
    <property type="entry name" value="DUF6456"/>
    <property type="match status" value="1"/>
</dbReference>
<evidence type="ECO:0000313" key="3">
    <source>
        <dbReference type="Proteomes" id="UP001156140"/>
    </source>
</evidence>
<dbReference type="AlphaFoldDB" id="A0AA41UCE1"/>
<dbReference type="InterPro" id="IPR045599">
    <property type="entry name" value="DUF6456"/>
</dbReference>
<dbReference type="EMBL" id="JALAZD010000001">
    <property type="protein sequence ID" value="MCI0126209.1"/>
    <property type="molecule type" value="Genomic_DNA"/>
</dbReference>
<comment type="caution">
    <text evidence="2">The sequence shown here is derived from an EMBL/GenBank/DDBJ whole genome shotgun (WGS) entry which is preliminary data.</text>
</comment>
<keyword evidence="3" id="KW-1185">Reference proteome</keyword>
<name>A0AA41UCE1_9HYPH</name>
<accession>A0AA41UCE1</accession>
<organism evidence="2 3">
    <name type="scientific">Paradevosia shaoguanensis</name>
    <dbReference type="NCBI Taxonomy" id="1335043"/>
    <lineage>
        <taxon>Bacteria</taxon>
        <taxon>Pseudomonadati</taxon>
        <taxon>Pseudomonadota</taxon>
        <taxon>Alphaproteobacteria</taxon>
        <taxon>Hyphomicrobiales</taxon>
        <taxon>Devosiaceae</taxon>
        <taxon>Paradevosia</taxon>
    </lineage>
</organism>
<reference evidence="2" key="1">
    <citation type="submission" date="2022-03" db="EMBL/GenBank/DDBJ databases">
        <title>The complete genome sequence of a Methyloterrigena soli.</title>
        <authorList>
            <person name="Zi Z."/>
        </authorList>
    </citation>
    <scope>NUCLEOTIDE SEQUENCE</scope>
    <source>
        <strain evidence="2">M48</strain>
    </source>
</reference>
<dbReference type="Proteomes" id="UP001156140">
    <property type="component" value="Unassembled WGS sequence"/>
</dbReference>
<sequence length="250" mass="26881">MRPDRDALRFVRVLARGGSAKRREQEFVAASARLRVRQVQDLVAAGVLALVGDECKAGPDARTWLRRGMIEGDQFAAQHQVAVRGADGTIVNLADNVLARLARPGRGEEAFLDTAQVEAGERVRRLAERARLQPRLTMSYSATHTVSGKAGGGAGEIGDMAADARRQLGELVAMLPRDCAGVVMDVCGLEKGLQAVEAERGWPRRSAKLVLRIGLDQLARHFGLSAQARGRETGKVRGWLGDGARPGVFG</sequence>
<evidence type="ECO:0000259" key="1">
    <source>
        <dbReference type="Pfam" id="PF20057"/>
    </source>
</evidence>